<protein>
    <submittedName>
        <fullName evidence="1">Uncharacterized protein</fullName>
    </submittedName>
</protein>
<gene>
    <name evidence="1" type="ORF">PAT3040_06372</name>
</gene>
<evidence type="ECO:0000313" key="2">
    <source>
        <dbReference type="Proteomes" id="UP000245202"/>
    </source>
</evidence>
<name>A0A2R5F0R8_9BACL</name>
<comment type="caution">
    <text evidence="1">The sequence shown here is derived from an EMBL/GenBank/DDBJ whole genome shotgun (WGS) entry which is preliminary data.</text>
</comment>
<evidence type="ECO:0000313" key="1">
    <source>
        <dbReference type="EMBL" id="GBG11549.1"/>
    </source>
</evidence>
<dbReference type="EMBL" id="BDQX01000413">
    <property type="protein sequence ID" value="GBG11549.1"/>
    <property type="molecule type" value="Genomic_DNA"/>
</dbReference>
<organism evidence="1 2">
    <name type="scientific">Paenibacillus agaridevorans</name>
    <dbReference type="NCBI Taxonomy" id="171404"/>
    <lineage>
        <taxon>Bacteria</taxon>
        <taxon>Bacillati</taxon>
        <taxon>Bacillota</taxon>
        <taxon>Bacilli</taxon>
        <taxon>Bacillales</taxon>
        <taxon>Paenibacillaceae</taxon>
        <taxon>Paenibacillus</taxon>
    </lineage>
</organism>
<dbReference type="Proteomes" id="UP000245202">
    <property type="component" value="Unassembled WGS sequence"/>
</dbReference>
<accession>A0A2R5F0R8</accession>
<reference evidence="1 2" key="1">
    <citation type="submission" date="2017-08" db="EMBL/GenBank/DDBJ databases">
        <title>Substantial Increase in Enzyme Production by Combined Drug-Resistance Mutations in Paenibacillus agaridevorans.</title>
        <authorList>
            <person name="Tanaka Y."/>
            <person name="Funane K."/>
            <person name="Hosaka T."/>
            <person name="Shiwa Y."/>
            <person name="Fujita N."/>
            <person name="Miyazaki T."/>
            <person name="Yoshikawa H."/>
            <person name="Murakami K."/>
            <person name="Kasahara K."/>
            <person name="Inaoka T."/>
            <person name="Hiraga Y."/>
            <person name="Ochi K."/>
        </authorList>
    </citation>
    <scope>NUCLEOTIDE SEQUENCE [LARGE SCALE GENOMIC DNA]</scope>
    <source>
        <strain evidence="1 2">T-3040</strain>
    </source>
</reference>
<sequence>MLRVRLELPGRMALTVRRAQPDLLAQTGLQELLARMVLPGQPDQRALLAPTVPLDQQELLALLALMVRRAQQDLLAPTVLQEPLELRELLALMARLEQPGLRERRALMA</sequence>
<proteinExistence type="predicted"/>
<keyword evidence="2" id="KW-1185">Reference proteome</keyword>
<dbReference type="AlphaFoldDB" id="A0A2R5F0R8"/>